<dbReference type="GO" id="GO:0006707">
    <property type="term" value="P:cholesterol catabolic process"/>
    <property type="evidence" value="ECO:0007669"/>
    <property type="project" value="InterPro"/>
</dbReference>
<dbReference type="HOGENOM" id="CLU_001570_5_1_1"/>
<dbReference type="InterPro" id="IPR002401">
    <property type="entry name" value="Cyt_P450_E_grp-I"/>
</dbReference>
<keyword evidence="4" id="KW-1133">Transmembrane helix</keyword>
<evidence type="ECO:0000256" key="4">
    <source>
        <dbReference type="SAM" id="Phobius"/>
    </source>
</evidence>
<dbReference type="Pfam" id="PF00067">
    <property type="entry name" value="p450"/>
    <property type="match status" value="1"/>
</dbReference>
<dbReference type="InterPro" id="IPR001128">
    <property type="entry name" value="Cyt_P450"/>
</dbReference>
<keyword evidence="4" id="KW-0812">Transmembrane</keyword>
<keyword evidence="3" id="KW-0560">Oxidoreductase</keyword>
<reference evidence="6" key="3">
    <citation type="submission" date="2015-06" db="UniProtKB">
        <authorList>
            <consortium name="EnsemblMetazoa"/>
        </authorList>
    </citation>
    <scope>IDENTIFICATION</scope>
</reference>
<organism evidence="5">
    <name type="scientific">Capitella teleta</name>
    <name type="common">Polychaete worm</name>
    <dbReference type="NCBI Taxonomy" id="283909"/>
    <lineage>
        <taxon>Eukaryota</taxon>
        <taxon>Metazoa</taxon>
        <taxon>Spiralia</taxon>
        <taxon>Lophotrochozoa</taxon>
        <taxon>Annelida</taxon>
        <taxon>Polychaeta</taxon>
        <taxon>Sedentaria</taxon>
        <taxon>Scolecida</taxon>
        <taxon>Capitellidae</taxon>
        <taxon>Capitella</taxon>
    </lineage>
</organism>
<dbReference type="GO" id="GO:0020037">
    <property type="term" value="F:heme binding"/>
    <property type="evidence" value="ECO:0007669"/>
    <property type="project" value="InterPro"/>
</dbReference>
<evidence type="ECO:0000313" key="6">
    <source>
        <dbReference type="EnsemblMetazoa" id="CapteP220705"/>
    </source>
</evidence>
<accession>R7UR91</accession>
<dbReference type="CDD" id="cd20613">
    <property type="entry name" value="CYP46A1-like"/>
    <property type="match status" value="1"/>
</dbReference>
<sequence>MTMSLANSVIQLLLFSIVIVIISWIGILFYIYYARLKYRHIPGPDNASFILGNIPQLREGHRRGINPHEQFYIWSRQYGPLFRLHLLHRTMIVVSGKEIVKEILTKKDYPKCDMIYGMLFNVCGQRFLGRGLVTNTDQNEWTVKHKHIAPAFKRFNLKGFMGQLDNCIDLWVNNLSLVADGQTLVNLAGRLDQLALDIIINFSCGSDQLPSEAESKKLFNCFELILEGMEEQHRDPLMKLRPSKWDFRKKVQAAARYVRDKGHEKVQEILGRKIQDERSILGLLVSSLENGTRAEIEDILDDYVTVFIAGQETTSNALAFIFHEIARHPKVLQRLINEVEGKIGNRSSLCYEDTLSLTYMTQVIKETLRLYPIVSATAREPQRDVVLHGYNVPKGTFLAVPFSVLHRQPEYYENPMEFNPDRFHPEAHRTLYAFTPFSLGQRSCLGKQFAMVTMKIVLIKFLQNFRYEVDPSYVFAVKEMSTFKPKGGCPMTLTHKA</sequence>
<dbReference type="GO" id="GO:0005506">
    <property type="term" value="F:iron ion binding"/>
    <property type="evidence" value="ECO:0007669"/>
    <property type="project" value="InterPro"/>
</dbReference>
<dbReference type="Gene3D" id="1.10.630.10">
    <property type="entry name" value="Cytochrome P450"/>
    <property type="match status" value="1"/>
</dbReference>
<dbReference type="OMA" id="GAPCISW"/>
<evidence type="ECO:0000313" key="5">
    <source>
        <dbReference type="EMBL" id="ELU08623.1"/>
    </source>
</evidence>
<keyword evidence="7" id="KW-1185">Reference proteome</keyword>
<dbReference type="PRINTS" id="PR00385">
    <property type="entry name" value="P450"/>
</dbReference>
<dbReference type="InterPro" id="IPR017972">
    <property type="entry name" value="Cyt_P450_CS"/>
</dbReference>
<dbReference type="EnsemblMetazoa" id="CapteT220705">
    <property type="protein sequence ID" value="CapteP220705"/>
    <property type="gene ID" value="CapteG220705"/>
</dbReference>
<comment type="cofactor">
    <cofactor evidence="2">
        <name>heme</name>
        <dbReference type="ChEBI" id="CHEBI:30413"/>
    </cofactor>
</comment>
<keyword evidence="2 3" id="KW-0349">Heme</keyword>
<dbReference type="EMBL" id="KB298910">
    <property type="protein sequence ID" value="ELU08623.1"/>
    <property type="molecule type" value="Genomic_DNA"/>
</dbReference>
<gene>
    <name evidence="5" type="ORF">CAPTEDRAFT_220705</name>
</gene>
<dbReference type="PROSITE" id="PS00086">
    <property type="entry name" value="CYTOCHROME_P450"/>
    <property type="match status" value="1"/>
</dbReference>
<protein>
    <recommendedName>
        <fullName evidence="8">Cytochrome P450</fullName>
    </recommendedName>
</protein>
<dbReference type="SUPFAM" id="SSF48264">
    <property type="entry name" value="Cytochrome P450"/>
    <property type="match status" value="1"/>
</dbReference>
<dbReference type="PANTHER" id="PTHR24293">
    <property type="entry name" value="CYTOCHROME P450 FAMILY 46 SUBFAMILY A"/>
    <property type="match status" value="1"/>
</dbReference>
<feature type="transmembrane region" description="Helical" evidence="4">
    <location>
        <begin position="12"/>
        <end position="33"/>
    </location>
</feature>
<dbReference type="AlphaFoldDB" id="R7UR91"/>
<evidence type="ECO:0000256" key="2">
    <source>
        <dbReference type="PIRSR" id="PIRSR602401-1"/>
    </source>
</evidence>
<dbReference type="EMBL" id="AMQN01006674">
    <property type="status" value="NOT_ANNOTATED_CDS"/>
    <property type="molecule type" value="Genomic_DNA"/>
</dbReference>
<dbReference type="Proteomes" id="UP000014760">
    <property type="component" value="Unassembled WGS sequence"/>
</dbReference>
<evidence type="ECO:0000313" key="7">
    <source>
        <dbReference type="Proteomes" id="UP000014760"/>
    </source>
</evidence>
<comment type="similarity">
    <text evidence="1 3">Belongs to the cytochrome P450 family.</text>
</comment>
<reference evidence="5 7" key="2">
    <citation type="journal article" date="2013" name="Nature">
        <title>Insights into bilaterian evolution from three spiralian genomes.</title>
        <authorList>
            <person name="Simakov O."/>
            <person name="Marletaz F."/>
            <person name="Cho S.J."/>
            <person name="Edsinger-Gonzales E."/>
            <person name="Havlak P."/>
            <person name="Hellsten U."/>
            <person name="Kuo D.H."/>
            <person name="Larsson T."/>
            <person name="Lv J."/>
            <person name="Arendt D."/>
            <person name="Savage R."/>
            <person name="Osoegawa K."/>
            <person name="de Jong P."/>
            <person name="Grimwood J."/>
            <person name="Chapman J.A."/>
            <person name="Shapiro H."/>
            <person name="Aerts A."/>
            <person name="Otillar R.P."/>
            <person name="Terry A.Y."/>
            <person name="Boore J.L."/>
            <person name="Grigoriev I.V."/>
            <person name="Lindberg D.R."/>
            <person name="Seaver E.C."/>
            <person name="Weisblat D.A."/>
            <person name="Putnam N.H."/>
            <person name="Rokhsar D.S."/>
        </authorList>
    </citation>
    <scope>NUCLEOTIDE SEQUENCE</scope>
    <source>
        <strain evidence="5 7">I ESC-2004</strain>
    </source>
</reference>
<dbReference type="OrthoDB" id="6065449at2759"/>
<keyword evidence="2 3" id="KW-0479">Metal-binding</keyword>
<dbReference type="STRING" id="283909.R7UR91"/>
<keyword evidence="2 3" id="KW-0408">Iron</keyword>
<dbReference type="PANTHER" id="PTHR24293:SF0">
    <property type="entry name" value="CYP46A1 PROTEIN-RELATED"/>
    <property type="match status" value="1"/>
</dbReference>
<dbReference type="InterPro" id="IPR036396">
    <property type="entry name" value="Cyt_P450_sf"/>
</dbReference>
<dbReference type="PRINTS" id="PR00463">
    <property type="entry name" value="EP450I"/>
</dbReference>
<keyword evidence="3" id="KW-0503">Monooxygenase</keyword>
<feature type="binding site" description="axial binding residue" evidence="2">
    <location>
        <position position="444"/>
    </location>
    <ligand>
        <name>heme</name>
        <dbReference type="ChEBI" id="CHEBI:30413"/>
    </ligand>
    <ligandPart>
        <name>Fe</name>
        <dbReference type="ChEBI" id="CHEBI:18248"/>
    </ligandPart>
</feature>
<evidence type="ECO:0000256" key="3">
    <source>
        <dbReference type="RuleBase" id="RU000461"/>
    </source>
</evidence>
<evidence type="ECO:0000256" key="1">
    <source>
        <dbReference type="ARBA" id="ARBA00010617"/>
    </source>
</evidence>
<name>R7UR91_CAPTE</name>
<evidence type="ECO:0008006" key="8">
    <source>
        <dbReference type="Google" id="ProtNLM"/>
    </source>
</evidence>
<proteinExistence type="inferred from homology"/>
<dbReference type="GO" id="GO:0033781">
    <property type="term" value="F:cholesterol 24-hydroxylase activity"/>
    <property type="evidence" value="ECO:0007669"/>
    <property type="project" value="InterPro"/>
</dbReference>
<dbReference type="InterPro" id="IPR039983">
    <property type="entry name" value="CYP46A1"/>
</dbReference>
<keyword evidence="4" id="KW-0472">Membrane</keyword>
<reference evidence="7" key="1">
    <citation type="submission" date="2012-12" db="EMBL/GenBank/DDBJ databases">
        <authorList>
            <person name="Hellsten U."/>
            <person name="Grimwood J."/>
            <person name="Chapman J.A."/>
            <person name="Shapiro H."/>
            <person name="Aerts A."/>
            <person name="Otillar R.P."/>
            <person name="Terry A.Y."/>
            <person name="Boore J.L."/>
            <person name="Simakov O."/>
            <person name="Marletaz F."/>
            <person name="Cho S.-J."/>
            <person name="Edsinger-Gonzales E."/>
            <person name="Havlak P."/>
            <person name="Kuo D.-H."/>
            <person name="Larsson T."/>
            <person name="Lv J."/>
            <person name="Arendt D."/>
            <person name="Savage R."/>
            <person name="Osoegawa K."/>
            <person name="de Jong P."/>
            <person name="Lindberg D.R."/>
            <person name="Seaver E.C."/>
            <person name="Weisblat D.A."/>
            <person name="Putnam N.H."/>
            <person name="Grigoriev I.V."/>
            <person name="Rokhsar D.S."/>
        </authorList>
    </citation>
    <scope>NUCLEOTIDE SEQUENCE</scope>
    <source>
        <strain evidence="7">I ESC-2004</strain>
    </source>
</reference>